<gene>
    <name evidence="2" type="ORF">DFQ27_006968</name>
</gene>
<feature type="region of interest" description="Disordered" evidence="1">
    <location>
        <begin position="198"/>
        <end position="273"/>
    </location>
</feature>
<proteinExistence type="predicted"/>
<feature type="compositionally biased region" description="Polar residues" evidence="1">
    <location>
        <begin position="431"/>
        <end position="448"/>
    </location>
</feature>
<organism evidence="2 3">
    <name type="scientific">Actinomortierella ambigua</name>
    <dbReference type="NCBI Taxonomy" id="1343610"/>
    <lineage>
        <taxon>Eukaryota</taxon>
        <taxon>Fungi</taxon>
        <taxon>Fungi incertae sedis</taxon>
        <taxon>Mucoromycota</taxon>
        <taxon>Mortierellomycotina</taxon>
        <taxon>Mortierellomycetes</taxon>
        <taxon>Mortierellales</taxon>
        <taxon>Mortierellaceae</taxon>
        <taxon>Actinomortierella</taxon>
    </lineage>
</organism>
<feature type="region of interest" description="Disordered" evidence="1">
    <location>
        <begin position="316"/>
        <end position="359"/>
    </location>
</feature>
<feature type="region of interest" description="Disordered" evidence="1">
    <location>
        <begin position="110"/>
        <end position="183"/>
    </location>
</feature>
<feature type="compositionally biased region" description="Gly residues" evidence="1">
    <location>
        <begin position="210"/>
        <end position="228"/>
    </location>
</feature>
<dbReference type="EMBL" id="JAAAJB010000053">
    <property type="protein sequence ID" value="KAG0268345.1"/>
    <property type="molecule type" value="Genomic_DNA"/>
</dbReference>
<feature type="compositionally biased region" description="Low complexity" evidence="1">
    <location>
        <begin position="258"/>
        <end position="273"/>
    </location>
</feature>
<evidence type="ECO:0000256" key="1">
    <source>
        <dbReference type="SAM" id="MobiDB-lite"/>
    </source>
</evidence>
<feature type="compositionally biased region" description="Low complexity" evidence="1">
    <location>
        <begin position="116"/>
        <end position="128"/>
    </location>
</feature>
<feature type="compositionally biased region" description="Basic and acidic residues" evidence="1">
    <location>
        <begin position="342"/>
        <end position="352"/>
    </location>
</feature>
<comment type="caution">
    <text evidence="2">The sequence shown here is derived from an EMBL/GenBank/DDBJ whole genome shotgun (WGS) entry which is preliminary data.</text>
</comment>
<sequence length="448" mass="44824">MAALATPSSPSPSHHEATLSSSVSSDSSLTSSSPAAAGAAAAGAIQTRTIHPQVHYVFADDDPQASNLLSQLPKARTISLHLDPATGRISGVDSFIPEFQITNIRAIPVPSPNTPSSTLQASASSSSLSGGGGSSSNSNSGGGTTSATTSGVSAISPSPPASAQATATLLQGQSSSSSSSSIAHHNLASSTILGQTKAARGQLSTSTSAGSGGSGGISSSGSSGGVSGTAGTSSMSRQASLKEASSMTEPGPPPPPSSSSSSSSSSSVTSSQPVYRDWTLVIEGVETDPHPERGRPGYYYDMASGNELQFMEDSSHMAASRRGGGAGDSERGDDGATLTARHGSEGVDDDGHLMGGESPVSRPVVLTAIGFHTEQDHETQQMNLILNDDYLDDCDAILASFGARNKLLKKVLDFNASQASGGSVGYPTAATGASTAKPNAHSNAEQNV</sequence>
<feature type="region of interest" description="Disordered" evidence="1">
    <location>
        <begin position="418"/>
        <end position="448"/>
    </location>
</feature>
<feature type="compositionally biased region" description="Gly residues" evidence="1">
    <location>
        <begin position="129"/>
        <end position="144"/>
    </location>
</feature>
<keyword evidence="3" id="KW-1185">Reference proteome</keyword>
<feature type="region of interest" description="Disordered" evidence="1">
    <location>
        <begin position="1"/>
        <end position="44"/>
    </location>
</feature>
<feature type="compositionally biased region" description="Low complexity" evidence="1">
    <location>
        <begin position="7"/>
        <end position="44"/>
    </location>
</feature>
<evidence type="ECO:0000313" key="2">
    <source>
        <dbReference type="EMBL" id="KAG0268345.1"/>
    </source>
</evidence>
<dbReference type="AlphaFoldDB" id="A0A9P6UBW2"/>
<evidence type="ECO:0000313" key="3">
    <source>
        <dbReference type="Proteomes" id="UP000807716"/>
    </source>
</evidence>
<dbReference type="Proteomes" id="UP000807716">
    <property type="component" value="Unassembled WGS sequence"/>
</dbReference>
<protein>
    <submittedName>
        <fullName evidence="2">Uncharacterized protein</fullName>
    </submittedName>
</protein>
<dbReference type="OrthoDB" id="2447897at2759"/>
<accession>A0A9P6UBW2</accession>
<reference evidence="2" key="1">
    <citation type="journal article" date="2020" name="Fungal Divers.">
        <title>Resolving the Mortierellaceae phylogeny through synthesis of multi-gene phylogenetics and phylogenomics.</title>
        <authorList>
            <person name="Vandepol N."/>
            <person name="Liber J."/>
            <person name="Desiro A."/>
            <person name="Na H."/>
            <person name="Kennedy M."/>
            <person name="Barry K."/>
            <person name="Grigoriev I.V."/>
            <person name="Miller A.N."/>
            <person name="O'Donnell K."/>
            <person name="Stajich J.E."/>
            <person name="Bonito G."/>
        </authorList>
    </citation>
    <scope>NUCLEOTIDE SEQUENCE</scope>
    <source>
        <strain evidence="2">BC1065</strain>
    </source>
</reference>
<feature type="compositionally biased region" description="Low complexity" evidence="1">
    <location>
        <begin position="145"/>
        <end position="181"/>
    </location>
</feature>
<name>A0A9P6UBW2_9FUNG</name>